<reference evidence="2" key="1">
    <citation type="submission" date="2022-09" db="EMBL/GenBank/DDBJ databases">
        <title>Rhodovastum sp. nov. RN2-1 isolated from soil in Seongnam, South Korea.</title>
        <authorList>
            <person name="Le N.T."/>
        </authorList>
    </citation>
    <scope>NUCLEOTIDE SEQUENCE</scope>
    <source>
        <strain evidence="2">RN2-1</strain>
    </source>
</reference>
<keyword evidence="1" id="KW-1133">Transmembrane helix</keyword>
<accession>A0AA42CG12</accession>
<dbReference type="AlphaFoldDB" id="A0AA42CG12"/>
<reference evidence="2" key="2">
    <citation type="submission" date="2022-10" db="EMBL/GenBank/DDBJ databases">
        <authorList>
            <person name="Trinh H.N."/>
        </authorList>
    </citation>
    <scope>NUCLEOTIDE SEQUENCE</scope>
    <source>
        <strain evidence="2">RN2-1</strain>
    </source>
</reference>
<evidence type="ECO:0000313" key="2">
    <source>
        <dbReference type="EMBL" id="MCW3473360.1"/>
    </source>
</evidence>
<gene>
    <name evidence="2" type="ORF">OL599_02115</name>
</gene>
<organism evidence="2 3">
    <name type="scientific">Limobrevibacterium gyesilva</name>
    <dbReference type="NCBI Taxonomy" id="2991712"/>
    <lineage>
        <taxon>Bacteria</taxon>
        <taxon>Pseudomonadati</taxon>
        <taxon>Pseudomonadota</taxon>
        <taxon>Alphaproteobacteria</taxon>
        <taxon>Acetobacterales</taxon>
        <taxon>Acetobacteraceae</taxon>
        <taxon>Limobrevibacterium</taxon>
    </lineage>
</organism>
<dbReference type="EMBL" id="JAPDNT010000001">
    <property type="protein sequence ID" value="MCW3473360.1"/>
    <property type="molecule type" value="Genomic_DNA"/>
</dbReference>
<protein>
    <submittedName>
        <fullName evidence="2">Uncharacterized protein</fullName>
    </submittedName>
</protein>
<sequence length="54" mass="6030">MNPKQLPPLSRDESKLVARRRRGRNIAMLIVLIALSGLFYAVAMVKLTKPDLAP</sequence>
<dbReference type="Proteomes" id="UP001165679">
    <property type="component" value="Unassembled WGS sequence"/>
</dbReference>
<dbReference type="RefSeq" id="WP_264711930.1">
    <property type="nucleotide sequence ID" value="NZ_JAPDNT010000001.1"/>
</dbReference>
<evidence type="ECO:0000256" key="1">
    <source>
        <dbReference type="SAM" id="Phobius"/>
    </source>
</evidence>
<keyword evidence="1" id="KW-0812">Transmembrane</keyword>
<keyword evidence="1" id="KW-0472">Membrane</keyword>
<keyword evidence="3" id="KW-1185">Reference proteome</keyword>
<feature type="transmembrane region" description="Helical" evidence="1">
    <location>
        <begin position="26"/>
        <end position="45"/>
    </location>
</feature>
<proteinExistence type="predicted"/>
<name>A0AA42CG12_9PROT</name>
<comment type="caution">
    <text evidence="2">The sequence shown here is derived from an EMBL/GenBank/DDBJ whole genome shotgun (WGS) entry which is preliminary data.</text>
</comment>
<evidence type="ECO:0000313" key="3">
    <source>
        <dbReference type="Proteomes" id="UP001165679"/>
    </source>
</evidence>